<evidence type="ECO:0000313" key="2">
    <source>
        <dbReference type="Proteomes" id="UP000671862"/>
    </source>
</evidence>
<proteinExistence type="predicted"/>
<name>A0ABX7S887_9BACT</name>
<evidence type="ECO:0000313" key="1">
    <source>
        <dbReference type="EMBL" id="QTA38015.1"/>
    </source>
</evidence>
<keyword evidence="2" id="KW-1185">Reference proteome</keyword>
<dbReference type="RefSeq" id="WP_207566736.1">
    <property type="nucleotide sequence ID" value="NZ_CP071446.1"/>
</dbReference>
<dbReference type="Proteomes" id="UP000671862">
    <property type="component" value="Chromosome"/>
</dbReference>
<gene>
    <name evidence="1" type="ORF">JYK00_00235</name>
</gene>
<dbReference type="EMBL" id="CP071446">
    <property type="protein sequence ID" value="QTA38015.1"/>
    <property type="molecule type" value="Genomic_DNA"/>
</dbReference>
<sequence length="57" mass="6143">MKIKVLNPIISPEELESTSGCEMIAQLCDGGSCDGLCAMVCFAFDFPFVCPQDIPDI</sequence>
<accession>A0ABX7S887</accession>
<protein>
    <submittedName>
        <fullName evidence="1">Uncharacterized protein</fullName>
    </submittedName>
</protein>
<organism evidence="1 2">
    <name type="scientific">Thermosipho ferrireducens</name>
    <dbReference type="NCBI Taxonomy" id="2571116"/>
    <lineage>
        <taxon>Bacteria</taxon>
        <taxon>Thermotogati</taxon>
        <taxon>Thermotogota</taxon>
        <taxon>Thermotogae</taxon>
        <taxon>Thermotogales</taxon>
        <taxon>Fervidobacteriaceae</taxon>
        <taxon>Thermosipho</taxon>
    </lineage>
</organism>
<reference evidence="1 2" key="1">
    <citation type="submission" date="2021-03" db="EMBL/GenBank/DDBJ databases">
        <title>Thermosipho ferrireducens sp.nov., an anaerobic thermophilic iron-reducing bacterium isolated from a deep-sea hydrothermal sulfide deposits.</title>
        <authorList>
            <person name="Zeng X."/>
            <person name="Chen Y."/>
            <person name="Shao Z."/>
        </authorList>
    </citation>
    <scope>NUCLEOTIDE SEQUENCE [LARGE SCALE GENOMIC DNA]</scope>
    <source>
        <strain evidence="1 2">JL129W03</strain>
    </source>
</reference>